<dbReference type="CDD" id="cd00419">
    <property type="entry name" value="Ferrochelatase_C"/>
    <property type="match status" value="1"/>
</dbReference>
<evidence type="ECO:0000256" key="10">
    <source>
        <dbReference type="ARBA" id="ARBA00023239"/>
    </source>
</evidence>
<dbReference type="OMA" id="DPYHCEC"/>
<keyword evidence="14" id="KW-1185">Reference proteome</keyword>
<keyword evidence="9" id="KW-0472">Membrane</keyword>
<protein>
    <recommendedName>
        <fullName evidence="12">Ferrochelatase</fullName>
        <ecNumber evidence="12">4.98.1.1</ecNumber>
    </recommendedName>
</protein>
<dbReference type="STRING" id="1071383.J7RSQ6"/>
<comment type="catalytic activity">
    <reaction evidence="12">
        <text>heme b + 2 H(+) = protoporphyrin IX + Fe(2+)</text>
        <dbReference type="Rhea" id="RHEA:22584"/>
        <dbReference type="ChEBI" id="CHEBI:15378"/>
        <dbReference type="ChEBI" id="CHEBI:29033"/>
        <dbReference type="ChEBI" id="CHEBI:57306"/>
        <dbReference type="ChEBI" id="CHEBI:60344"/>
        <dbReference type="EC" id="4.98.1.1"/>
    </reaction>
</comment>
<dbReference type="GO" id="GO:0004325">
    <property type="term" value="F:ferrochelatase activity"/>
    <property type="evidence" value="ECO:0007669"/>
    <property type="project" value="UniProtKB-UniRule"/>
</dbReference>
<dbReference type="InterPro" id="IPR001015">
    <property type="entry name" value="Ferrochelatase"/>
</dbReference>
<dbReference type="InterPro" id="IPR033659">
    <property type="entry name" value="Ferrochelatase_N"/>
</dbReference>
<organism evidence="13 14">
    <name type="scientific">Huiozyma naganishii (strain ATCC MYA-139 / BCRC 22969 / CBS 8797 / KCTC 17520 / NBRC 10181 / NCYC 3082 / Yp74L-3)</name>
    <name type="common">Yeast</name>
    <name type="synonym">Kazachstania naganishii</name>
    <dbReference type="NCBI Taxonomy" id="1071383"/>
    <lineage>
        <taxon>Eukaryota</taxon>
        <taxon>Fungi</taxon>
        <taxon>Dikarya</taxon>
        <taxon>Ascomycota</taxon>
        <taxon>Saccharomycotina</taxon>
        <taxon>Saccharomycetes</taxon>
        <taxon>Saccharomycetales</taxon>
        <taxon>Saccharomycetaceae</taxon>
        <taxon>Huiozyma</taxon>
    </lineage>
</organism>
<dbReference type="HOGENOM" id="CLU_018884_1_0_1"/>
<evidence type="ECO:0000256" key="7">
    <source>
        <dbReference type="ARBA" id="ARBA00023128"/>
    </source>
</evidence>
<dbReference type="EMBL" id="HE978326">
    <property type="protein sequence ID" value="CCK72953.1"/>
    <property type="molecule type" value="Genomic_DNA"/>
</dbReference>
<dbReference type="AlphaFoldDB" id="J7RSQ6"/>
<keyword evidence="5" id="KW-0809">Transit peptide</keyword>
<dbReference type="HAMAP" id="MF_00323">
    <property type="entry name" value="Ferrochelatase"/>
    <property type="match status" value="1"/>
</dbReference>
<dbReference type="OrthoDB" id="1323at2759"/>
<dbReference type="Gene3D" id="3.40.50.1400">
    <property type="match status" value="2"/>
</dbReference>
<dbReference type="InterPro" id="IPR019772">
    <property type="entry name" value="Ferrochelatase_AS"/>
</dbReference>
<dbReference type="EC" id="4.98.1.1" evidence="12"/>
<dbReference type="GO" id="GO:0051537">
    <property type="term" value="F:2 iron, 2 sulfur cluster binding"/>
    <property type="evidence" value="ECO:0007669"/>
    <property type="project" value="EnsemblFungi"/>
</dbReference>
<evidence type="ECO:0000256" key="5">
    <source>
        <dbReference type="ARBA" id="ARBA00022946"/>
    </source>
</evidence>
<evidence type="ECO:0000256" key="6">
    <source>
        <dbReference type="ARBA" id="ARBA00023004"/>
    </source>
</evidence>
<evidence type="ECO:0000313" key="14">
    <source>
        <dbReference type="Proteomes" id="UP000006310"/>
    </source>
</evidence>
<keyword evidence="6 12" id="KW-0408">Iron</keyword>
<evidence type="ECO:0000256" key="2">
    <source>
        <dbReference type="ARBA" id="ARBA00004943"/>
    </source>
</evidence>
<evidence type="ECO:0000313" key="13">
    <source>
        <dbReference type="EMBL" id="CCK72953.1"/>
    </source>
</evidence>
<evidence type="ECO:0000256" key="3">
    <source>
        <dbReference type="ARBA" id="ARBA00007718"/>
    </source>
</evidence>
<evidence type="ECO:0000256" key="1">
    <source>
        <dbReference type="ARBA" id="ARBA00004443"/>
    </source>
</evidence>
<evidence type="ECO:0000256" key="8">
    <source>
        <dbReference type="ARBA" id="ARBA00023133"/>
    </source>
</evidence>
<dbReference type="CDD" id="cd03411">
    <property type="entry name" value="Ferrochelatase_N"/>
    <property type="match status" value="1"/>
</dbReference>
<name>J7RSQ6_HUIN7</name>
<dbReference type="GO" id="GO:0005743">
    <property type="term" value="C:mitochondrial inner membrane"/>
    <property type="evidence" value="ECO:0007669"/>
    <property type="project" value="UniProtKB-SubCell"/>
</dbReference>
<dbReference type="Pfam" id="PF00762">
    <property type="entry name" value="Ferrochelatase"/>
    <property type="match status" value="1"/>
</dbReference>
<dbReference type="NCBIfam" id="TIGR00109">
    <property type="entry name" value="hemH"/>
    <property type="match status" value="1"/>
</dbReference>
<dbReference type="UniPathway" id="UPA00252">
    <property type="reaction ID" value="UER00325"/>
</dbReference>
<evidence type="ECO:0000256" key="11">
    <source>
        <dbReference type="ARBA" id="ARBA00023244"/>
    </source>
</evidence>
<dbReference type="GO" id="GO:0006783">
    <property type="term" value="P:heme biosynthetic process"/>
    <property type="evidence" value="ECO:0007669"/>
    <property type="project" value="UniProtKB-UniRule"/>
</dbReference>
<keyword evidence="4 12" id="KW-0999">Mitochondrion inner membrane</keyword>
<dbReference type="eggNOG" id="KOG1321">
    <property type="taxonomic scope" value="Eukaryota"/>
</dbReference>
<comment type="similarity">
    <text evidence="3 12">Belongs to the ferrochelatase family.</text>
</comment>
<keyword evidence="11 12" id="KW-0627">Porphyrin biosynthesis</keyword>
<evidence type="ECO:0000256" key="4">
    <source>
        <dbReference type="ARBA" id="ARBA00022792"/>
    </source>
</evidence>
<reference evidence="14" key="2">
    <citation type="submission" date="2012-08" db="EMBL/GenBank/DDBJ databases">
        <title>Genome sequence of Kazachstania naganishii.</title>
        <authorList>
            <person name="Gordon J.L."/>
            <person name="Armisen D."/>
            <person name="Proux-Wera E."/>
            <person name="OhEigeartaigh S.S."/>
            <person name="Byrne K.P."/>
            <person name="Wolfe K.H."/>
        </authorList>
    </citation>
    <scope>NUCLEOTIDE SEQUENCE [LARGE SCALE GENOMIC DNA]</scope>
    <source>
        <strain evidence="14">ATCC MYA-139 / BCRC 22969 / CBS 8797 / CCRC 22969 / KCTC 17520 / NBRC 10181 / NCYC 3082</strain>
    </source>
</reference>
<evidence type="ECO:0000256" key="12">
    <source>
        <dbReference type="RuleBase" id="RU000607"/>
    </source>
</evidence>
<dbReference type="FunFam" id="3.40.50.1400:FF:000003">
    <property type="entry name" value="Ferrochelatase"/>
    <property type="match status" value="1"/>
</dbReference>
<keyword evidence="10 12" id="KW-0456">Lyase</keyword>
<keyword evidence="8 12" id="KW-0350">Heme biosynthesis</keyword>
<dbReference type="InterPro" id="IPR033644">
    <property type="entry name" value="Ferrochelatase_C"/>
</dbReference>
<dbReference type="SUPFAM" id="SSF53800">
    <property type="entry name" value="Chelatase"/>
    <property type="match status" value="1"/>
</dbReference>
<dbReference type="RefSeq" id="XP_022467197.1">
    <property type="nucleotide sequence ID" value="XM_022610953.1"/>
</dbReference>
<dbReference type="PANTHER" id="PTHR11108:SF1">
    <property type="entry name" value="FERROCHELATASE, MITOCHONDRIAL"/>
    <property type="match status" value="1"/>
</dbReference>
<comment type="function">
    <text evidence="12">Catalyzes the ferrous insertion into protoporphyrin IX.</text>
</comment>
<proteinExistence type="inferred from homology"/>
<reference evidence="13 14" key="1">
    <citation type="journal article" date="2011" name="Proc. Natl. Acad. Sci. U.S.A.">
        <title>Evolutionary erosion of yeast sex chromosomes by mating-type switching accidents.</title>
        <authorList>
            <person name="Gordon J.L."/>
            <person name="Armisen D."/>
            <person name="Proux-Wera E."/>
            <person name="Oheigeartaigh S.S."/>
            <person name="Byrne K.P."/>
            <person name="Wolfe K.H."/>
        </authorList>
    </citation>
    <scope>NUCLEOTIDE SEQUENCE [LARGE SCALE GENOMIC DNA]</scope>
    <source>
        <strain evidence="14">ATCC MYA-139 / BCRC 22969 / CBS 8797 / CCRC 22969 / KCTC 17520 / NBRC 10181 / NCYC 3082</strain>
    </source>
</reference>
<keyword evidence="7" id="KW-0496">Mitochondrion</keyword>
<dbReference type="KEGG" id="kng:KNAG_0M01000"/>
<sequence length="397" mass="44867">MLAVSKVAAASPVSSFYIGPLERCSVRRLLSTSATRFNAKCGPTGIVFMNMGGPSSVEETHDFLYQLFADNDLIPISKNYQPAIAKWIAKFRTPKIEKQYREIGGGSPIRRWSEYQAKKVCEILEETHPQGAPYKPYVAFRYARPLTDETYKEMLKDGVKRAVAFTQYPHFSYSTTGSSINELWRQIKQLDPQRTIQWSTIDRWPANRGLIDAFAENIEAKLLEFPESVRDKVVLLFSAHSLPMDVVNTGDAYPAEVAATVYHVMSKLNFKNQYRLTWQSQVGPKPWLGPQTAKIAEQLAPTADGLLFIPIAFTSDHIETLHEVDLGIIDESPHSAKLKRCESLNGNETFIRGMAEEVKEHLESAERYSKQLPLDFKLGKSNDPVQDLDEMFQPTKA</sequence>
<accession>J7RSQ6</accession>
<gene>
    <name evidence="13" type="primary">KNAG0M01000</name>
    <name evidence="13" type="ordered locus">KNAG_0M01000</name>
</gene>
<dbReference type="PROSITE" id="PS00534">
    <property type="entry name" value="FERROCHELATASE"/>
    <property type="match status" value="1"/>
</dbReference>
<dbReference type="PANTHER" id="PTHR11108">
    <property type="entry name" value="FERROCHELATASE"/>
    <property type="match status" value="1"/>
</dbReference>
<dbReference type="GeneID" id="34528733"/>
<comment type="pathway">
    <text evidence="2 12">Porphyrin-containing compound metabolism; protoheme biosynthesis; protoheme from protoporphyrin-IX: step 1/1.</text>
</comment>
<evidence type="ECO:0000256" key="9">
    <source>
        <dbReference type="ARBA" id="ARBA00023136"/>
    </source>
</evidence>
<comment type="subcellular location">
    <subcellularLocation>
        <location evidence="1">Mitochondrion inner membrane</location>
        <topology evidence="1">Peripheral membrane protein</topology>
        <orientation evidence="1">Matrix side</orientation>
    </subcellularLocation>
</comment>
<dbReference type="Proteomes" id="UP000006310">
    <property type="component" value="Chromosome 13"/>
</dbReference>